<sequence>MRNKTYIFFILILLTSCLRSDSWKIEEIKFTNNKSVFFKSYSWGIPDKNMIIISNSHKKEYDEKVDFDFGSFNRILYEVRNDSLYIFLANENQFNNIKKMEFNNTKIILVGVSEYLELTQKLQQFSSVPHNME</sequence>
<gene>
    <name evidence="1" type="ORF">SAMN02927937_01755</name>
</gene>
<dbReference type="STRING" id="1159016.SAMN02927937_01755"/>
<dbReference type="RefSeq" id="WP_091099150.1">
    <property type="nucleotide sequence ID" value="NZ_FNXE01000023.1"/>
</dbReference>
<accession>A0A1H6LK30</accession>
<protein>
    <submittedName>
        <fullName evidence="1">Uncharacterized protein</fullName>
    </submittedName>
</protein>
<dbReference type="AlphaFoldDB" id="A0A1H6LK30"/>
<keyword evidence="2" id="KW-1185">Reference proteome</keyword>
<evidence type="ECO:0000313" key="2">
    <source>
        <dbReference type="Proteomes" id="UP000199634"/>
    </source>
</evidence>
<dbReference type="OrthoDB" id="57532at2"/>
<evidence type="ECO:0000313" key="1">
    <source>
        <dbReference type="EMBL" id="SEH84985.1"/>
    </source>
</evidence>
<dbReference type="Proteomes" id="UP000199634">
    <property type="component" value="Unassembled WGS sequence"/>
</dbReference>
<dbReference type="EMBL" id="FNXE01000023">
    <property type="protein sequence ID" value="SEH84985.1"/>
    <property type="molecule type" value="Genomic_DNA"/>
</dbReference>
<proteinExistence type="predicted"/>
<organism evidence="1 2">
    <name type="scientific">Paenimyroides marinum</name>
    <dbReference type="NCBI Taxonomy" id="1159016"/>
    <lineage>
        <taxon>Bacteria</taxon>
        <taxon>Pseudomonadati</taxon>
        <taxon>Bacteroidota</taxon>
        <taxon>Flavobacteriia</taxon>
        <taxon>Flavobacteriales</taxon>
        <taxon>Flavobacteriaceae</taxon>
        <taxon>Paenimyroides</taxon>
    </lineage>
</organism>
<name>A0A1H6LK30_9FLAO</name>
<reference evidence="1 2" key="1">
    <citation type="submission" date="2016-10" db="EMBL/GenBank/DDBJ databases">
        <authorList>
            <person name="de Groot N.N."/>
        </authorList>
    </citation>
    <scope>NUCLEOTIDE SEQUENCE [LARGE SCALE GENOMIC DNA]</scope>
    <source>
        <strain evidence="1 2">CGMCC 1.10825</strain>
    </source>
</reference>
<dbReference type="PROSITE" id="PS51257">
    <property type="entry name" value="PROKAR_LIPOPROTEIN"/>
    <property type="match status" value="1"/>
</dbReference>